<dbReference type="InterPro" id="IPR002197">
    <property type="entry name" value="HTH_Fis"/>
</dbReference>
<dbReference type="AlphaFoldDB" id="A0A1X6YBW7"/>
<keyword evidence="3" id="KW-1185">Reference proteome</keyword>
<dbReference type="Gene3D" id="1.10.10.60">
    <property type="entry name" value="Homeodomain-like"/>
    <property type="match status" value="1"/>
</dbReference>
<evidence type="ECO:0000313" key="2">
    <source>
        <dbReference type="EMBL" id="SLN16803.1"/>
    </source>
</evidence>
<dbReference type="Pfam" id="PF02954">
    <property type="entry name" value="HTH_8"/>
    <property type="match status" value="1"/>
</dbReference>
<gene>
    <name evidence="2" type="primary">acoR</name>
    <name evidence="2" type="ORF">ROH8110_00446</name>
</gene>
<feature type="domain" description="DNA binding HTH" evidence="1">
    <location>
        <begin position="321"/>
        <end position="359"/>
    </location>
</feature>
<evidence type="ECO:0000259" key="1">
    <source>
        <dbReference type="Pfam" id="PF02954"/>
    </source>
</evidence>
<organism evidence="2 3">
    <name type="scientific">Roseovarius halotolerans</name>
    <dbReference type="NCBI Taxonomy" id="505353"/>
    <lineage>
        <taxon>Bacteria</taxon>
        <taxon>Pseudomonadati</taxon>
        <taxon>Pseudomonadota</taxon>
        <taxon>Alphaproteobacteria</taxon>
        <taxon>Rhodobacterales</taxon>
        <taxon>Roseobacteraceae</taxon>
        <taxon>Roseovarius</taxon>
    </lineage>
</organism>
<dbReference type="Gene3D" id="3.30.450.40">
    <property type="match status" value="1"/>
</dbReference>
<accession>A0A1X6YBW7</accession>
<dbReference type="PRINTS" id="PR01590">
    <property type="entry name" value="HTHFIS"/>
</dbReference>
<dbReference type="SUPFAM" id="SSF55781">
    <property type="entry name" value="GAF domain-like"/>
    <property type="match status" value="1"/>
</dbReference>
<reference evidence="2 3" key="1">
    <citation type="submission" date="2017-03" db="EMBL/GenBank/DDBJ databases">
        <authorList>
            <person name="Afonso C.L."/>
            <person name="Miller P.J."/>
            <person name="Scott M.A."/>
            <person name="Spackman E."/>
            <person name="Goraichik I."/>
            <person name="Dimitrov K.M."/>
            <person name="Suarez D.L."/>
            <person name="Swayne D.E."/>
        </authorList>
    </citation>
    <scope>NUCLEOTIDE SEQUENCE [LARGE SCALE GENOMIC DNA]</scope>
    <source>
        <strain evidence="2 3">CECT 8110</strain>
    </source>
</reference>
<dbReference type="EMBL" id="FWFU01000001">
    <property type="protein sequence ID" value="SLN16803.1"/>
    <property type="molecule type" value="Genomic_DNA"/>
</dbReference>
<dbReference type="InterPro" id="IPR029016">
    <property type="entry name" value="GAF-like_dom_sf"/>
</dbReference>
<proteinExistence type="predicted"/>
<dbReference type="GO" id="GO:0043565">
    <property type="term" value="F:sequence-specific DNA binding"/>
    <property type="evidence" value="ECO:0007669"/>
    <property type="project" value="InterPro"/>
</dbReference>
<dbReference type="Proteomes" id="UP000193207">
    <property type="component" value="Unassembled WGS sequence"/>
</dbReference>
<dbReference type="InterPro" id="IPR009057">
    <property type="entry name" value="Homeodomain-like_sf"/>
</dbReference>
<evidence type="ECO:0000313" key="3">
    <source>
        <dbReference type="Proteomes" id="UP000193207"/>
    </source>
</evidence>
<sequence length="372" mass="38727">MRDAAALAACRIRALGLVCGQSARGGPHGPRRGRAQGVCRREETISYATQHIDRVLDTLSSGSAAAHSRLAASWQRSARAHGLDPARPEGGQSVEARELRHRREALGAFLGVAAPRLDSLFGLIGHSGCGVLLTDAEGVVLEQRCSDGDAEVFKRWGLWAGADWSEAAEGTNGIGTCLAENRQVTIHRDQHFLARNIGMSCMDAPIYGPDGALIAALDVSSARADQTESFNCLIAAIVAQTAHQIEAAAFRAAFEGRRIVVADGGTGGNGPAALLAVDDDDIVVGATRAARRSFGLAISGGFNPLPANDLLNGDAGAGGFERAERAAVTRALARAGGNVSKAARALGIGRATLYRRMARLGIAPDGGRLSRN</sequence>
<name>A0A1X6YBW7_9RHOB</name>
<dbReference type="SUPFAM" id="SSF46689">
    <property type="entry name" value="Homeodomain-like"/>
    <property type="match status" value="1"/>
</dbReference>
<protein>
    <submittedName>
        <fullName evidence="2">Acetoin catabolism regulatory protein</fullName>
    </submittedName>
</protein>